<evidence type="ECO:0000313" key="1">
    <source>
        <dbReference type="EMBL" id="GAA2128429.1"/>
    </source>
</evidence>
<accession>A0ABP5KCR7</accession>
<protein>
    <submittedName>
        <fullName evidence="1">Uncharacterized protein</fullName>
    </submittedName>
</protein>
<proteinExistence type="predicted"/>
<organism evidence="1 2">
    <name type="scientific">Nocardioides bigeumensis</name>
    <dbReference type="NCBI Taxonomy" id="433657"/>
    <lineage>
        <taxon>Bacteria</taxon>
        <taxon>Bacillati</taxon>
        <taxon>Actinomycetota</taxon>
        <taxon>Actinomycetes</taxon>
        <taxon>Propionibacteriales</taxon>
        <taxon>Nocardioidaceae</taxon>
        <taxon>Nocardioides</taxon>
    </lineage>
</organism>
<reference evidence="2" key="1">
    <citation type="journal article" date="2019" name="Int. J. Syst. Evol. Microbiol.">
        <title>The Global Catalogue of Microorganisms (GCM) 10K type strain sequencing project: providing services to taxonomists for standard genome sequencing and annotation.</title>
        <authorList>
            <consortium name="The Broad Institute Genomics Platform"/>
            <consortium name="The Broad Institute Genome Sequencing Center for Infectious Disease"/>
            <person name="Wu L."/>
            <person name="Ma J."/>
        </authorList>
    </citation>
    <scope>NUCLEOTIDE SEQUENCE [LARGE SCALE GENOMIC DNA]</scope>
    <source>
        <strain evidence="2">JCM 16021</strain>
    </source>
</reference>
<dbReference type="EMBL" id="BAAAQQ010000013">
    <property type="protein sequence ID" value="GAA2128429.1"/>
    <property type="molecule type" value="Genomic_DNA"/>
</dbReference>
<name>A0ABP5KCR7_9ACTN</name>
<gene>
    <name evidence="1" type="ORF">GCM10009843_28810</name>
</gene>
<comment type="caution">
    <text evidence="1">The sequence shown here is derived from an EMBL/GenBank/DDBJ whole genome shotgun (WGS) entry which is preliminary data.</text>
</comment>
<sequence length="237" mass="26168">MNYECVIHTLPCARRRHFGMGILRWRSNRREAELVERAQFRWARKVATEDVVALGESLAALDDGVASSETTAPHWHQALDGYERAQETLDAADDLAALDRVASLLVEARFQRACLVALRAGEPLPVRRDDCFFNPQHGPAMTDVAWTPEGGVERSIEVCNSCARRLEAGEPVDQRVVRVGDRYVAWWEVGPGSVREKRMAGYSAHVKDGHAWHSSAHAAEAATRSGLSGTNGLGGWI</sequence>
<keyword evidence="2" id="KW-1185">Reference proteome</keyword>
<dbReference type="Proteomes" id="UP001500575">
    <property type="component" value="Unassembled WGS sequence"/>
</dbReference>
<evidence type="ECO:0000313" key="2">
    <source>
        <dbReference type="Proteomes" id="UP001500575"/>
    </source>
</evidence>